<name>A0A8J6UFR5_9GAMM</name>
<keyword evidence="2" id="KW-1185">Reference proteome</keyword>
<dbReference type="EMBL" id="JACXAF010000031">
    <property type="protein sequence ID" value="MBD1391229.1"/>
    <property type="molecule type" value="Genomic_DNA"/>
</dbReference>
<organism evidence="1 2">
    <name type="scientific">Neiella litorisoli</name>
    <dbReference type="NCBI Taxonomy" id="2771431"/>
    <lineage>
        <taxon>Bacteria</taxon>
        <taxon>Pseudomonadati</taxon>
        <taxon>Pseudomonadota</taxon>
        <taxon>Gammaproteobacteria</taxon>
        <taxon>Alteromonadales</taxon>
        <taxon>Echinimonadaceae</taxon>
        <taxon>Neiella</taxon>
    </lineage>
</organism>
<dbReference type="Proteomes" id="UP000638014">
    <property type="component" value="Unassembled WGS sequence"/>
</dbReference>
<protein>
    <recommendedName>
        <fullName evidence="3">Lipoprotein</fullName>
    </recommendedName>
</protein>
<dbReference type="AlphaFoldDB" id="A0A8J6UFR5"/>
<dbReference type="PANTHER" id="PTHR41339">
    <property type="entry name" value="LIPL48"/>
    <property type="match status" value="1"/>
</dbReference>
<dbReference type="PANTHER" id="PTHR41339:SF1">
    <property type="entry name" value="SECRETED PROTEIN"/>
    <property type="match status" value="1"/>
</dbReference>
<gene>
    <name evidence="1" type="ORF">IC617_17520</name>
</gene>
<proteinExistence type="predicted"/>
<accession>A0A8J6UFR5</accession>
<evidence type="ECO:0000313" key="2">
    <source>
        <dbReference type="Proteomes" id="UP000638014"/>
    </source>
</evidence>
<sequence length="932" mass="97762">MELKTLFKLGAIASALILAGCGGDINIKTGDDSAPAPVDPTPTETPQEQAYGGFAEKSTGIADLDGKQVWKLSGLLQPAAASASTFATGGQDGNEITLGNDVVWELDGPVVVGGDNENSVVLNILPGTKFIGGDGDYLVVSRGSQINAVGTEDAPIVFTSVDAALGQEGEPGQWGGLVLLGNAPVNTCPDLNACDASFEVGDFPYGGNNPEDNSGSLKYVRVEFGGFKINDTQEMNGISFAGVGSGTEVEYIQVHENNDDGVEFWGGNVSLSKVVLTNNFDDSLDWTNGWQGSAQHVLIMQKDNGSNRGIEADSNSDIDADPKSNPTLANFTILVANGTNDGGDDAEGIILRKATAVNAYNMLVKGDADSGECLEIDGDNTVINAQNGELVFTHSLIDCVEPTKDQKVDEDNQLAYDVHAWYTGQEGNLIGASALDGYMPTASSVALTGGKADLGNSDARLMDAEYIGAFDGTNDWTLGWTTAIHDDDGGSTPVELQPLTSCPVGTTQEMAIDGLYKDADVELICGLEGNVLTNTTLLAGSNVLYKLSGGAVLVGGDNENSATLSIQAGVEIFSEEDSYLAINRGSKIMAMGNADMPIVMTSQEDVIVGGEGERGQWGGLVLLGNGLTNKCPDKNACDASFEVGDHAYGGNDNTDSSGTISYVVVKYAGFKINDTQEMNGISFAAVGSGTQVDHIQVHANGDDGVEFWGGAVNLKYVYLTHNFDDSLDWTNGWQGKAQFVYITHEDGFANRGFEGDSHKNDGDTPTSHPLISNVTILPGVDVENGSGDKGEGIILRVATEAEIYNMVIQGRKGSTSDTESGECIELDGTYPSLVDGVNSGALLIEHSVVDCNEPFKGTEMGAVDVETWFLSLTGNSAQAVSLTDGMPAAGDSVLLGTGKDASTVDSWFDSTDYIGAFDGENDWREGWAYTPN</sequence>
<evidence type="ECO:0008006" key="3">
    <source>
        <dbReference type="Google" id="ProtNLM"/>
    </source>
</evidence>
<dbReference type="PROSITE" id="PS51257">
    <property type="entry name" value="PROKAR_LIPOPROTEIN"/>
    <property type="match status" value="1"/>
</dbReference>
<dbReference type="RefSeq" id="WP_191146287.1">
    <property type="nucleotide sequence ID" value="NZ_JACXAF010000031.1"/>
</dbReference>
<evidence type="ECO:0000313" key="1">
    <source>
        <dbReference type="EMBL" id="MBD1391229.1"/>
    </source>
</evidence>
<reference evidence="1" key="1">
    <citation type="submission" date="2020-09" db="EMBL/GenBank/DDBJ databases">
        <title>A novel bacterium of genus Neiella, isolated from South China Sea.</title>
        <authorList>
            <person name="Huang H."/>
            <person name="Mo K."/>
            <person name="Hu Y."/>
        </authorList>
    </citation>
    <scope>NUCLEOTIDE SEQUENCE</scope>
    <source>
        <strain evidence="1">HB171785</strain>
    </source>
</reference>
<comment type="caution">
    <text evidence="1">The sequence shown here is derived from an EMBL/GenBank/DDBJ whole genome shotgun (WGS) entry which is preliminary data.</text>
</comment>